<feature type="transmembrane region" description="Helical" evidence="1">
    <location>
        <begin position="6"/>
        <end position="27"/>
    </location>
</feature>
<protein>
    <submittedName>
        <fullName evidence="2">Uncharacterized protein</fullName>
    </submittedName>
</protein>
<dbReference type="AlphaFoldDB" id="X1USN7"/>
<dbReference type="EMBL" id="BARW01033974">
    <property type="protein sequence ID" value="GAJ02916.1"/>
    <property type="molecule type" value="Genomic_DNA"/>
</dbReference>
<sequence>SQLQNLATILVAVIVFTALIPLMLGVIADSPATGIERALMEYLPFFAVLGLTLAIVAWAIPPAFKKGGGS</sequence>
<comment type="caution">
    <text evidence="2">The sequence shown here is derived from an EMBL/GenBank/DDBJ whole genome shotgun (WGS) entry which is preliminary data.</text>
</comment>
<keyword evidence="1" id="KW-0812">Transmembrane</keyword>
<gene>
    <name evidence="2" type="ORF">S12H4_53383</name>
</gene>
<accession>X1USN7</accession>
<proteinExistence type="predicted"/>
<keyword evidence="1" id="KW-0472">Membrane</keyword>
<organism evidence="2">
    <name type="scientific">marine sediment metagenome</name>
    <dbReference type="NCBI Taxonomy" id="412755"/>
    <lineage>
        <taxon>unclassified sequences</taxon>
        <taxon>metagenomes</taxon>
        <taxon>ecological metagenomes</taxon>
    </lineage>
</organism>
<name>X1USN7_9ZZZZ</name>
<keyword evidence="1" id="KW-1133">Transmembrane helix</keyword>
<evidence type="ECO:0000313" key="2">
    <source>
        <dbReference type="EMBL" id="GAJ02916.1"/>
    </source>
</evidence>
<reference evidence="2" key="1">
    <citation type="journal article" date="2014" name="Front. Microbiol.">
        <title>High frequency of phylogenetically diverse reductive dehalogenase-homologous genes in deep subseafloor sedimentary metagenomes.</title>
        <authorList>
            <person name="Kawai M."/>
            <person name="Futagami T."/>
            <person name="Toyoda A."/>
            <person name="Takaki Y."/>
            <person name="Nishi S."/>
            <person name="Hori S."/>
            <person name="Arai W."/>
            <person name="Tsubouchi T."/>
            <person name="Morono Y."/>
            <person name="Uchiyama I."/>
            <person name="Ito T."/>
            <person name="Fujiyama A."/>
            <person name="Inagaki F."/>
            <person name="Takami H."/>
        </authorList>
    </citation>
    <scope>NUCLEOTIDE SEQUENCE</scope>
    <source>
        <strain evidence="2">Expedition CK06-06</strain>
    </source>
</reference>
<feature type="non-terminal residue" evidence="2">
    <location>
        <position position="1"/>
    </location>
</feature>
<evidence type="ECO:0000256" key="1">
    <source>
        <dbReference type="SAM" id="Phobius"/>
    </source>
</evidence>
<feature type="transmembrane region" description="Helical" evidence="1">
    <location>
        <begin position="39"/>
        <end position="60"/>
    </location>
</feature>